<accession>A0ABN7T7Q2</accession>
<organism evidence="1 2">
    <name type="scientific">Oikopleura dioica</name>
    <name type="common">Tunicate</name>
    <dbReference type="NCBI Taxonomy" id="34765"/>
    <lineage>
        <taxon>Eukaryota</taxon>
        <taxon>Metazoa</taxon>
        <taxon>Chordata</taxon>
        <taxon>Tunicata</taxon>
        <taxon>Appendicularia</taxon>
        <taxon>Copelata</taxon>
        <taxon>Oikopleuridae</taxon>
        <taxon>Oikopleura</taxon>
    </lineage>
</organism>
<name>A0ABN7T7Q2_OIKDI</name>
<evidence type="ECO:0000313" key="2">
    <source>
        <dbReference type="Proteomes" id="UP001158576"/>
    </source>
</evidence>
<dbReference type="Proteomes" id="UP001158576">
    <property type="component" value="Chromosome 2"/>
</dbReference>
<dbReference type="EMBL" id="OU015567">
    <property type="protein sequence ID" value="CAG5113658.1"/>
    <property type="molecule type" value="Genomic_DNA"/>
</dbReference>
<evidence type="ECO:0000313" key="1">
    <source>
        <dbReference type="EMBL" id="CAG5113658.1"/>
    </source>
</evidence>
<protein>
    <submittedName>
        <fullName evidence="1">Oidioi.mRNA.OKI2018_I69.chr2.g7748.t1.cds</fullName>
    </submittedName>
</protein>
<keyword evidence="2" id="KW-1185">Reference proteome</keyword>
<gene>
    <name evidence="1" type="ORF">OKIOD_LOCUS16513</name>
</gene>
<reference evidence="1 2" key="1">
    <citation type="submission" date="2021-04" db="EMBL/GenBank/DDBJ databases">
        <authorList>
            <person name="Bliznina A."/>
        </authorList>
    </citation>
    <scope>NUCLEOTIDE SEQUENCE [LARGE SCALE GENOMIC DNA]</scope>
</reference>
<sequence length="148" mass="17147">MDYEPIDLDYRRIPKVPPVEPHLAELESHQMAAHKTEVIMEFVTRSPGEDKILKMKLPIEFNNEHHTLRKVFFNSSFIKNSYNILKIRESWEFAPEPSEFEDLDPQLLESDYYQGNQMIGGVVVDTFLIAFASAPDGKYTLTVSQVQK</sequence>
<proteinExistence type="predicted"/>